<evidence type="ECO:0008006" key="3">
    <source>
        <dbReference type="Google" id="ProtNLM"/>
    </source>
</evidence>
<dbReference type="RefSeq" id="WP_353295722.1">
    <property type="nucleotide sequence ID" value="NZ_BAABWH010000008.1"/>
</dbReference>
<evidence type="ECO:0000313" key="2">
    <source>
        <dbReference type="Proteomes" id="UP001481413"/>
    </source>
</evidence>
<gene>
    <name evidence="1" type="ORF">NBRC116585_26190</name>
</gene>
<comment type="caution">
    <text evidence="1">The sequence shown here is derived from an EMBL/GenBank/DDBJ whole genome shotgun (WGS) entry which is preliminary data.</text>
</comment>
<dbReference type="Pfam" id="PF11316">
    <property type="entry name" value="Rhamno_transf"/>
    <property type="match status" value="1"/>
</dbReference>
<sequence>MKRVGDVDVFHVIFTRFNVKSGGKERQLREQREWLKGRYELFDRYCFPAVKGQSDTNFQWLVFFDVNTPDEYKKRNEEYKLTFPNFNPVYVSEWNSDVIRTAIFALTPEGTEWLISTRLDNDDGIHEDFIRELKACEFEEAAYFNYPNGLTFSNGKGYKHFDDSNAFLSYIESITDVEGVWKYPHPEVIKRFPVTQLKLDNAWLQVIHGGNVSNKVRGDLADFKIWRSAYPFMSTDDVAKLNPVIRFIDSTVLSNFRNGRDYLIRAVKGLISR</sequence>
<protein>
    <recommendedName>
        <fullName evidence="3">Rhamnosyl transferase</fullName>
    </recommendedName>
</protein>
<reference evidence="1 2" key="1">
    <citation type="submission" date="2024-04" db="EMBL/GenBank/DDBJ databases">
        <title>Draft genome sequence of Thalassolituus maritimus NBRC 116585.</title>
        <authorList>
            <person name="Miyakawa T."/>
            <person name="Kusuya Y."/>
            <person name="Miura T."/>
        </authorList>
    </citation>
    <scope>NUCLEOTIDE SEQUENCE [LARGE SCALE GENOMIC DNA]</scope>
    <source>
        <strain evidence="1 2">5NW40-0001</strain>
    </source>
</reference>
<evidence type="ECO:0000313" key="1">
    <source>
        <dbReference type="EMBL" id="GAA6146501.1"/>
    </source>
</evidence>
<dbReference type="Proteomes" id="UP001481413">
    <property type="component" value="Unassembled WGS sequence"/>
</dbReference>
<keyword evidence="2" id="KW-1185">Reference proteome</keyword>
<accession>A0ABQ0A277</accession>
<organism evidence="1 2">
    <name type="scientific">Thalassolituus maritimus</name>
    <dbReference type="NCBI Taxonomy" id="484498"/>
    <lineage>
        <taxon>Bacteria</taxon>
        <taxon>Pseudomonadati</taxon>
        <taxon>Pseudomonadota</taxon>
        <taxon>Gammaproteobacteria</taxon>
        <taxon>Oceanospirillales</taxon>
        <taxon>Oceanospirillaceae</taxon>
        <taxon>Thalassolituus</taxon>
    </lineage>
</organism>
<name>A0ABQ0A277_9GAMM</name>
<dbReference type="InterPro" id="IPR021466">
    <property type="entry name" value="Put_rhamnosyl_transferase"/>
</dbReference>
<dbReference type="EMBL" id="BAABWH010000008">
    <property type="protein sequence ID" value="GAA6146501.1"/>
    <property type="molecule type" value="Genomic_DNA"/>
</dbReference>
<proteinExistence type="predicted"/>